<dbReference type="InterPro" id="IPR036291">
    <property type="entry name" value="NAD(P)-bd_dom_sf"/>
</dbReference>
<dbReference type="PROSITE" id="PS00061">
    <property type="entry name" value="ADH_SHORT"/>
    <property type="match status" value="1"/>
</dbReference>
<dbReference type="InterPro" id="IPR020904">
    <property type="entry name" value="Sc_DH/Rdtase_CS"/>
</dbReference>
<dbReference type="Pfam" id="PF00106">
    <property type="entry name" value="adh_short"/>
    <property type="match status" value="1"/>
</dbReference>
<dbReference type="FunFam" id="3.40.50.720:FF:000261">
    <property type="entry name" value="NADPH-dependent 1-acyldihydroxyacetone phosphate reductase"/>
    <property type="match status" value="1"/>
</dbReference>
<dbReference type="GO" id="GO:0005783">
    <property type="term" value="C:endoplasmic reticulum"/>
    <property type="evidence" value="ECO:0007669"/>
    <property type="project" value="TreeGrafter"/>
</dbReference>
<dbReference type="PANTHER" id="PTHR44169:SF6">
    <property type="entry name" value="NADPH-DEPENDENT 1-ACYLDIHYDROXYACETONE PHOSPHATE REDUCTASE"/>
    <property type="match status" value="1"/>
</dbReference>
<dbReference type="PRINTS" id="PR00080">
    <property type="entry name" value="SDRFAMILY"/>
</dbReference>
<protein>
    <submittedName>
        <fullName evidence="4">Uncharacterized protein</fullName>
    </submittedName>
</protein>
<dbReference type="EMBL" id="CP136892">
    <property type="protein sequence ID" value="WOK99877.1"/>
    <property type="molecule type" value="Genomic_DNA"/>
</dbReference>
<evidence type="ECO:0000313" key="5">
    <source>
        <dbReference type="Proteomes" id="UP001327560"/>
    </source>
</evidence>
<dbReference type="Gene3D" id="3.40.50.720">
    <property type="entry name" value="NAD(P)-binding Rossmann-like Domain"/>
    <property type="match status" value="1"/>
</dbReference>
<evidence type="ECO:0000256" key="2">
    <source>
        <dbReference type="ARBA" id="ARBA00023002"/>
    </source>
</evidence>
<evidence type="ECO:0000313" key="4">
    <source>
        <dbReference type="EMBL" id="WOK99877.1"/>
    </source>
</evidence>
<accession>A0AAQ3Q8J8</accession>
<name>A0AAQ3Q8J8_9LILI</name>
<sequence length="406" mass="44206">MRVSMAPSNPISRTVTSALSLFSGLDIESDRLWIKQNFPECLHILWQIVEAVAGPPRTSKALSSATCSKGTMLGAEIVWLMAKPNQLFACSVPAVALQPLLVLGMVTEVVISTTINCYRFLCLDSPKLAFLMADSEKEVVLITGCSEGGIGYALARAFASQGCLVVPTSRSLSSMKSLENDPRFFLQELDVVSEESVRRAVANTLDKFGRIDVLVNNAGVHLVAPLAEAPMSAVEHIFDTNVYGPMRLIQSIFPHMVVRRKGKIVNIGSVSALAPGPWAGVYSASKAALHALTDTLRLELSNFGISVISVAPGAIRSNIANSSAVSYGKMPEWKFYKPFESSIRARMVVSQGPESTPAEEFAKKTVAMVLKKNPPAWFSYGKLSTIMAILYHLPLSIRDYIYRLKF</sequence>
<dbReference type="CDD" id="cd05374">
    <property type="entry name" value="17beta-HSD-like_SDR_c"/>
    <property type="match status" value="1"/>
</dbReference>
<dbReference type="PRINTS" id="PR00081">
    <property type="entry name" value="GDHRDH"/>
</dbReference>
<gene>
    <name evidence="4" type="ORF">Cni_G08589</name>
</gene>
<keyword evidence="5" id="KW-1185">Reference proteome</keyword>
<organism evidence="4 5">
    <name type="scientific">Canna indica</name>
    <name type="common">Indian-shot</name>
    <dbReference type="NCBI Taxonomy" id="4628"/>
    <lineage>
        <taxon>Eukaryota</taxon>
        <taxon>Viridiplantae</taxon>
        <taxon>Streptophyta</taxon>
        <taxon>Embryophyta</taxon>
        <taxon>Tracheophyta</taxon>
        <taxon>Spermatophyta</taxon>
        <taxon>Magnoliopsida</taxon>
        <taxon>Liliopsida</taxon>
        <taxon>Zingiberales</taxon>
        <taxon>Cannaceae</taxon>
        <taxon>Canna</taxon>
    </lineage>
</organism>
<comment type="similarity">
    <text evidence="1 3">Belongs to the short-chain dehydrogenases/reductases (SDR) family.</text>
</comment>
<keyword evidence="2" id="KW-0560">Oxidoreductase</keyword>
<dbReference type="Proteomes" id="UP001327560">
    <property type="component" value="Chromosome 3"/>
</dbReference>
<dbReference type="GO" id="GO:0016491">
    <property type="term" value="F:oxidoreductase activity"/>
    <property type="evidence" value="ECO:0007669"/>
    <property type="project" value="UniProtKB-KW"/>
</dbReference>
<evidence type="ECO:0000256" key="3">
    <source>
        <dbReference type="RuleBase" id="RU000363"/>
    </source>
</evidence>
<dbReference type="PANTHER" id="PTHR44169">
    <property type="entry name" value="NADPH-DEPENDENT 1-ACYLDIHYDROXYACETONE PHOSPHATE REDUCTASE"/>
    <property type="match status" value="1"/>
</dbReference>
<dbReference type="SUPFAM" id="SSF51735">
    <property type="entry name" value="NAD(P)-binding Rossmann-fold domains"/>
    <property type="match status" value="1"/>
</dbReference>
<reference evidence="4 5" key="1">
    <citation type="submission" date="2023-10" db="EMBL/GenBank/DDBJ databases">
        <title>Chromosome-scale genome assembly provides insights into flower coloration mechanisms of Canna indica.</title>
        <authorList>
            <person name="Li C."/>
        </authorList>
    </citation>
    <scope>NUCLEOTIDE SEQUENCE [LARGE SCALE GENOMIC DNA]</scope>
    <source>
        <tissue evidence="4">Flower</tissue>
    </source>
</reference>
<evidence type="ECO:0000256" key="1">
    <source>
        <dbReference type="ARBA" id="ARBA00006484"/>
    </source>
</evidence>
<dbReference type="AlphaFoldDB" id="A0AAQ3Q8J8"/>
<proteinExistence type="inferred from homology"/>
<dbReference type="InterPro" id="IPR002347">
    <property type="entry name" value="SDR_fam"/>
</dbReference>